<feature type="compositionally biased region" description="Basic and acidic residues" evidence="1">
    <location>
        <begin position="199"/>
        <end position="208"/>
    </location>
</feature>
<dbReference type="InParanoid" id="A0A1E7FZP3"/>
<evidence type="ECO:0000256" key="1">
    <source>
        <dbReference type="SAM" id="MobiDB-lite"/>
    </source>
</evidence>
<evidence type="ECO:0000313" key="2">
    <source>
        <dbReference type="EMBL" id="OEU23620.1"/>
    </source>
</evidence>
<dbReference type="KEGG" id="fcy:FRACYDRAFT_267567"/>
<feature type="compositionally biased region" description="Acidic residues" evidence="1">
    <location>
        <begin position="183"/>
        <end position="198"/>
    </location>
</feature>
<keyword evidence="3" id="KW-1185">Reference proteome</keyword>
<protein>
    <submittedName>
        <fullName evidence="2">Uncharacterized protein</fullName>
    </submittedName>
</protein>
<dbReference type="EMBL" id="KV784353">
    <property type="protein sequence ID" value="OEU23620.1"/>
    <property type="molecule type" value="Genomic_DNA"/>
</dbReference>
<dbReference type="Proteomes" id="UP000095751">
    <property type="component" value="Unassembled WGS sequence"/>
</dbReference>
<accession>A0A1E7FZP3</accession>
<feature type="region of interest" description="Disordered" evidence="1">
    <location>
        <begin position="176"/>
        <end position="213"/>
    </location>
</feature>
<organism evidence="2 3">
    <name type="scientific">Fragilariopsis cylindrus CCMP1102</name>
    <dbReference type="NCBI Taxonomy" id="635003"/>
    <lineage>
        <taxon>Eukaryota</taxon>
        <taxon>Sar</taxon>
        <taxon>Stramenopiles</taxon>
        <taxon>Ochrophyta</taxon>
        <taxon>Bacillariophyta</taxon>
        <taxon>Bacillariophyceae</taxon>
        <taxon>Bacillariophycidae</taxon>
        <taxon>Bacillariales</taxon>
        <taxon>Bacillariaceae</taxon>
        <taxon>Fragilariopsis</taxon>
    </lineage>
</organism>
<dbReference type="OrthoDB" id="10262585at2759"/>
<proteinExistence type="predicted"/>
<feature type="compositionally biased region" description="Low complexity" evidence="1">
    <location>
        <begin position="33"/>
        <end position="49"/>
    </location>
</feature>
<sequence length="372" mass="41540">MMLSYSIRRFLAIISVIGTVTIVNVNAFSVGSTSNDNNNSSARSSSVNSIGDDGGVEPQLQQEQTERNFIEITSLNVQAQSLPASFIDNWPTWVLETDGSLERIPDSSDEDNGFVTPTSIDSLWQPIDLIRPKMKLALGIHIRNGSIRHVFPALDISYDGNQHRNRGMCSVPRALYMGKSNSDNEDENENDNDDENDDEGKAETEKWEQLLSSSSISDTEIMSKAIERAVICLAENDSSINDLDGSHIFHVILNDNDNDNDATTVEIPKSNHELKVTMVEKWGNSNKIENESVDEVEVGILQVNVMTTMSGSESDYLPDVYKPLYNDESLRNPLYKNYKKRVQKTKQAQAEAAAEEVQQAQKKQQQDSTEEL</sequence>
<dbReference type="AlphaFoldDB" id="A0A1E7FZP3"/>
<feature type="compositionally biased region" description="Low complexity" evidence="1">
    <location>
        <begin position="345"/>
        <end position="363"/>
    </location>
</feature>
<gene>
    <name evidence="2" type="ORF">FRACYDRAFT_267567</name>
</gene>
<evidence type="ECO:0000313" key="3">
    <source>
        <dbReference type="Proteomes" id="UP000095751"/>
    </source>
</evidence>
<name>A0A1E7FZP3_9STRA</name>
<feature type="region of interest" description="Disordered" evidence="1">
    <location>
        <begin position="341"/>
        <end position="372"/>
    </location>
</feature>
<feature type="region of interest" description="Disordered" evidence="1">
    <location>
        <begin position="33"/>
        <end position="57"/>
    </location>
</feature>
<reference evidence="2 3" key="1">
    <citation type="submission" date="2016-09" db="EMBL/GenBank/DDBJ databases">
        <title>Extensive genetic diversity and differential bi-allelic expression allows diatom success in the polar Southern Ocean.</title>
        <authorList>
            <consortium name="DOE Joint Genome Institute"/>
            <person name="Mock T."/>
            <person name="Otillar R.P."/>
            <person name="Strauss J."/>
            <person name="Dupont C."/>
            <person name="Frickenhaus S."/>
            <person name="Maumus F."/>
            <person name="Mcmullan M."/>
            <person name="Sanges R."/>
            <person name="Schmutz J."/>
            <person name="Toseland A."/>
            <person name="Valas R."/>
            <person name="Veluchamy A."/>
            <person name="Ward B.J."/>
            <person name="Allen A."/>
            <person name="Barry K."/>
            <person name="Falciatore A."/>
            <person name="Ferrante M."/>
            <person name="Fortunato A.E."/>
            <person name="Gloeckner G."/>
            <person name="Gruber A."/>
            <person name="Hipkin R."/>
            <person name="Janech M."/>
            <person name="Kroth P."/>
            <person name="Leese F."/>
            <person name="Lindquist E."/>
            <person name="Lyon B.R."/>
            <person name="Martin J."/>
            <person name="Mayer C."/>
            <person name="Parker M."/>
            <person name="Quesneville H."/>
            <person name="Raymond J."/>
            <person name="Uhlig C."/>
            <person name="Valentin K.U."/>
            <person name="Worden A.Z."/>
            <person name="Armbrust E.V."/>
            <person name="Bowler C."/>
            <person name="Green B."/>
            <person name="Moulton V."/>
            <person name="Van Oosterhout C."/>
            <person name="Grigoriev I."/>
        </authorList>
    </citation>
    <scope>NUCLEOTIDE SEQUENCE [LARGE SCALE GENOMIC DNA]</scope>
    <source>
        <strain evidence="2 3">CCMP1102</strain>
    </source>
</reference>